<accession>A0ABQ7DDP5</accession>
<organism evidence="1 2">
    <name type="scientific">Brassica cretica</name>
    <name type="common">Mustard</name>
    <dbReference type="NCBI Taxonomy" id="69181"/>
    <lineage>
        <taxon>Eukaryota</taxon>
        <taxon>Viridiplantae</taxon>
        <taxon>Streptophyta</taxon>
        <taxon>Embryophyta</taxon>
        <taxon>Tracheophyta</taxon>
        <taxon>Spermatophyta</taxon>
        <taxon>Magnoliopsida</taxon>
        <taxon>eudicotyledons</taxon>
        <taxon>Gunneridae</taxon>
        <taxon>Pentapetalae</taxon>
        <taxon>rosids</taxon>
        <taxon>malvids</taxon>
        <taxon>Brassicales</taxon>
        <taxon>Brassicaceae</taxon>
        <taxon>Brassiceae</taxon>
        <taxon>Brassica</taxon>
    </lineage>
</organism>
<evidence type="ECO:0000313" key="1">
    <source>
        <dbReference type="EMBL" id="KAF3569388.1"/>
    </source>
</evidence>
<sequence>MRFGEFSEVAERRNFSMNQLHDEAQSRGKSGGSGGCSRGYLNGDSCGYGGGCGGRREGGVYGGEGFGGGAVDTAVEVVYKEMVDMEMKDVSGYNGGGDGYSFLLKTFYLWSQDAYLGLLNFIDNFTTTFAKREGRGYRGGGRGGGGGGYRNGDCGCYGEIGGGYEGGRREGKDNGS</sequence>
<proteinExistence type="predicted"/>
<protein>
    <submittedName>
        <fullName evidence="1">Uncharacterized protein</fullName>
    </submittedName>
</protein>
<dbReference type="Proteomes" id="UP000266723">
    <property type="component" value="Unassembled WGS sequence"/>
</dbReference>
<reference evidence="1 2" key="1">
    <citation type="journal article" date="2020" name="BMC Genomics">
        <title>Intraspecific diversification of the crop wild relative Brassica cretica Lam. using demographic model selection.</title>
        <authorList>
            <person name="Kioukis A."/>
            <person name="Michalopoulou V.A."/>
            <person name="Briers L."/>
            <person name="Pirintsos S."/>
            <person name="Studholme D.J."/>
            <person name="Pavlidis P."/>
            <person name="Sarris P.F."/>
        </authorList>
    </citation>
    <scope>NUCLEOTIDE SEQUENCE [LARGE SCALE GENOMIC DNA]</scope>
    <source>
        <strain evidence="2">cv. PFS-1207/04</strain>
    </source>
</reference>
<dbReference type="EMBL" id="QGKV02000759">
    <property type="protein sequence ID" value="KAF3569388.1"/>
    <property type="molecule type" value="Genomic_DNA"/>
</dbReference>
<evidence type="ECO:0000313" key="2">
    <source>
        <dbReference type="Proteomes" id="UP000266723"/>
    </source>
</evidence>
<keyword evidence="2" id="KW-1185">Reference proteome</keyword>
<comment type="caution">
    <text evidence="1">The sequence shown here is derived from an EMBL/GenBank/DDBJ whole genome shotgun (WGS) entry which is preliminary data.</text>
</comment>
<gene>
    <name evidence="1" type="ORF">DY000_02012380</name>
</gene>
<name>A0ABQ7DDP5_BRACR</name>